<protein>
    <recommendedName>
        <fullName evidence="4">Nickel uptake substrate-specific transmembrane region</fullName>
    </recommendedName>
</protein>
<dbReference type="OrthoDB" id="274157at2"/>
<evidence type="ECO:0008006" key="4">
    <source>
        <dbReference type="Google" id="ProtNLM"/>
    </source>
</evidence>
<name>A0A517NN08_9BACT</name>
<proteinExistence type="predicted"/>
<keyword evidence="1" id="KW-0732">Signal</keyword>
<feature type="signal peptide" evidence="1">
    <location>
        <begin position="1"/>
        <end position="23"/>
    </location>
</feature>
<dbReference type="PROSITE" id="PS51257">
    <property type="entry name" value="PROKAR_LIPOPROTEIN"/>
    <property type="match status" value="1"/>
</dbReference>
<evidence type="ECO:0000313" key="3">
    <source>
        <dbReference type="Proteomes" id="UP000319817"/>
    </source>
</evidence>
<dbReference type="Proteomes" id="UP000319817">
    <property type="component" value="Chromosome"/>
</dbReference>
<dbReference type="RefSeq" id="WP_145416042.1">
    <property type="nucleotide sequence ID" value="NZ_CP036526.1"/>
</dbReference>
<dbReference type="EMBL" id="CP036526">
    <property type="protein sequence ID" value="QDT08512.1"/>
    <property type="molecule type" value="Genomic_DNA"/>
</dbReference>
<accession>A0A517NN08</accession>
<organism evidence="2 3">
    <name type="scientific">Stieleria marina</name>
    <dbReference type="NCBI Taxonomy" id="1930275"/>
    <lineage>
        <taxon>Bacteria</taxon>
        <taxon>Pseudomonadati</taxon>
        <taxon>Planctomycetota</taxon>
        <taxon>Planctomycetia</taxon>
        <taxon>Pirellulales</taxon>
        <taxon>Pirellulaceae</taxon>
        <taxon>Stieleria</taxon>
    </lineage>
</organism>
<feature type="chain" id="PRO_5022195943" description="Nickel uptake substrate-specific transmembrane region" evidence="1">
    <location>
        <begin position="24"/>
        <end position="532"/>
    </location>
</feature>
<sequence length="532" mass="58925" precursor="true">MNFLVRIVAFSICASFSCLSLVAQEVAKQQHVNLETIHQNPGWRFITDEFIQDVRSRAEQLHGPRTTVLGVVERPDASPAAGAFVMLRVRSNSSFVSRFRLVNGVTTHAPSDVFAVGWTDHAGVFKFQQQPTPWIEPLRPLDWEIVILADGCAVEVRKFPVLDGRARIERFQLQRSYGVKGKLIDANDQPVPNVTFSLMEFVNPYRNANGFADIEWSLLFSEISFNATTDKEGAFDFSGLPKDRVISFVMSPSVSIGLPHTVRVMTSTDMDTTAFIPKNHPRVKLVRPCLDQEFMLRASKTHEEISSAVEKTVDLVAKPKPSLPTRSVIVKVVDAKTGAAIQGVAVKTHSGSVARRNRLRLELGDPATDANGKVVLNLSPEKDYTIAATGRCFGYVTHFDRLTTSTTEYTTDLPANQWIRHLKKGRDDAEVTFEMASVAKSKIQVRDAQGNPVQATLVISPADYDDGYYQLPEITTDPDGMAEFSVRPVFFNVRVVAKTEDGRVGTTLRELPADFQSSEVVSVIVESPDAPK</sequence>
<evidence type="ECO:0000256" key="1">
    <source>
        <dbReference type="SAM" id="SignalP"/>
    </source>
</evidence>
<dbReference type="AlphaFoldDB" id="A0A517NN08"/>
<reference evidence="2 3" key="1">
    <citation type="submission" date="2019-02" db="EMBL/GenBank/DDBJ databases">
        <title>Deep-cultivation of Planctomycetes and their phenomic and genomic characterization uncovers novel biology.</title>
        <authorList>
            <person name="Wiegand S."/>
            <person name="Jogler M."/>
            <person name="Boedeker C."/>
            <person name="Pinto D."/>
            <person name="Vollmers J."/>
            <person name="Rivas-Marin E."/>
            <person name="Kohn T."/>
            <person name="Peeters S.H."/>
            <person name="Heuer A."/>
            <person name="Rast P."/>
            <person name="Oberbeckmann S."/>
            <person name="Bunk B."/>
            <person name="Jeske O."/>
            <person name="Meyerdierks A."/>
            <person name="Storesund J.E."/>
            <person name="Kallscheuer N."/>
            <person name="Luecker S."/>
            <person name="Lage O.M."/>
            <person name="Pohl T."/>
            <person name="Merkel B.J."/>
            <person name="Hornburger P."/>
            <person name="Mueller R.-W."/>
            <person name="Bruemmer F."/>
            <person name="Labrenz M."/>
            <person name="Spormann A.M."/>
            <person name="Op den Camp H."/>
            <person name="Overmann J."/>
            <person name="Amann R."/>
            <person name="Jetten M.S.M."/>
            <person name="Mascher T."/>
            <person name="Medema M.H."/>
            <person name="Devos D.P."/>
            <person name="Kaster A.-K."/>
            <person name="Ovreas L."/>
            <person name="Rohde M."/>
            <person name="Galperin M.Y."/>
            <person name="Jogler C."/>
        </authorList>
    </citation>
    <scope>NUCLEOTIDE SEQUENCE [LARGE SCALE GENOMIC DNA]</scope>
    <source>
        <strain evidence="2 3">K23_9</strain>
    </source>
</reference>
<keyword evidence="3" id="KW-1185">Reference proteome</keyword>
<gene>
    <name evidence="2" type="ORF">K239x_04510</name>
</gene>
<evidence type="ECO:0000313" key="2">
    <source>
        <dbReference type="EMBL" id="QDT08512.1"/>
    </source>
</evidence>